<dbReference type="AlphaFoldDB" id="V9KNL5"/>
<keyword evidence="6" id="KW-0472">Membrane</keyword>
<dbReference type="GO" id="GO:0016020">
    <property type="term" value="C:membrane"/>
    <property type="evidence" value="ECO:0007669"/>
    <property type="project" value="TreeGrafter"/>
</dbReference>
<protein>
    <submittedName>
        <fullName evidence="12">Torsin-1A-interacting protein 1</fullName>
    </submittedName>
</protein>
<evidence type="ECO:0000256" key="3">
    <source>
        <dbReference type="ARBA" id="ARBA00022553"/>
    </source>
</evidence>
<feature type="region of interest" description="Disordered" evidence="10">
    <location>
        <begin position="229"/>
        <end position="253"/>
    </location>
</feature>
<name>V9KNL5_CALMI</name>
<feature type="region of interest" description="Disordered" evidence="10">
    <location>
        <begin position="1"/>
        <end position="213"/>
    </location>
</feature>
<dbReference type="InterPro" id="IPR038599">
    <property type="entry name" value="LAP1C-like_C_sf"/>
</dbReference>
<evidence type="ECO:0000256" key="5">
    <source>
        <dbReference type="ARBA" id="ARBA00022989"/>
    </source>
</evidence>
<evidence type="ECO:0000313" key="12">
    <source>
        <dbReference type="EMBL" id="AFO99819.1"/>
    </source>
</evidence>
<feature type="domain" description="Torsin-1A-interacting protein 1/2 AAA+ activator" evidence="11">
    <location>
        <begin position="293"/>
        <end position="517"/>
    </location>
</feature>
<evidence type="ECO:0000256" key="7">
    <source>
        <dbReference type="ARBA" id="ARBA00023180"/>
    </source>
</evidence>
<dbReference type="EMBL" id="JW867302">
    <property type="protein sequence ID" value="AFO99819.1"/>
    <property type="molecule type" value="mRNA"/>
</dbReference>
<proteinExistence type="evidence at transcript level"/>
<evidence type="ECO:0000259" key="11">
    <source>
        <dbReference type="Pfam" id="PF05609"/>
    </source>
</evidence>
<dbReference type="PANTHER" id="PTHR18843:SF7">
    <property type="entry name" value="LAMINA-ASSOCIATED POLYPEPTIDE 1B ISOFORM 1-RELATED"/>
    <property type="match status" value="1"/>
</dbReference>
<feature type="compositionally biased region" description="Gly residues" evidence="10">
    <location>
        <begin position="1"/>
        <end position="10"/>
    </location>
</feature>
<keyword evidence="3" id="KW-0597">Phosphoprotein</keyword>
<feature type="compositionally biased region" description="Basic and acidic residues" evidence="10">
    <location>
        <begin position="168"/>
        <end position="177"/>
    </location>
</feature>
<dbReference type="Gene3D" id="3.40.50.12190">
    <property type="match status" value="1"/>
</dbReference>
<evidence type="ECO:0000256" key="2">
    <source>
        <dbReference type="ARBA" id="ARBA00007860"/>
    </source>
</evidence>
<dbReference type="PANTHER" id="PTHR18843">
    <property type="entry name" value="TORSIN-1A-INTERACTING PROTEIN"/>
    <property type="match status" value="1"/>
</dbReference>
<evidence type="ECO:0000256" key="8">
    <source>
        <dbReference type="ARBA" id="ARBA00023242"/>
    </source>
</evidence>
<reference evidence="12" key="1">
    <citation type="journal article" date="2014" name="Nature">
        <title>Elephant shark genome provides unique insights into gnathostome evolution.</title>
        <authorList>
            <consortium name="International Elephant Shark Genome Sequencing Consortium"/>
            <person name="Venkatesh B."/>
            <person name="Lee A.P."/>
            <person name="Ravi V."/>
            <person name="Maurya A.K."/>
            <person name="Lian M.M."/>
            <person name="Swann J.B."/>
            <person name="Ohta Y."/>
            <person name="Flajnik M.F."/>
            <person name="Sutoh Y."/>
            <person name="Kasahara M."/>
            <person name="Hoon S."/>
            <person name="Gangu V."/>
            <person name="Roy S.W."/>
            <person name="Irimia M."/>
            <person name="Korzh V."/>
            <person name="Kondrychyn I."/>
            <person name="Lim Z.W."/>
            <person name="Tay B.H."/>
            <person name="Tohari S."/>
            <person name="Kong K.W."/>
            <person name="Ho S."/>
            <person name="Lorente-Galdos B."/>
            <person name="Quilez J."/>
            <person name="Marques-Bonet T."/>
            <person name="Raney B.J."/>
            <person name="Ingham P.W."/>
            <person name="Tay A."/>
            <person name="Hillier L.W."/>
            <person name="Minx P."/>
            <person name="Boehm T."/>
            <person name="Wilson R.K."/>
            <person name="Brenner S."/>
            <person name="Warren W.C."/>
        </authorList>
    </citation>
    <scope>NUCLEOTIDE SEQUENCE</scope>
    <source>
        <tissue evidence="12">Gills</tissue>
    </source>
</reference>
<comment type="subcellular location">
    <subcellularLocation>
        <location evidence="9">Endomembrane system</location>
        <topology evidence="9">Single-pass membrane protein</topology>
    </subcellularLocation>
    <subcellularLocation>
        <location evidence="1">Nucleus envelope</location>
    </subcellularLocation>
</comment>
<dbReference type="InterPro" id="IPR008662">
    <property type="entry name" value="TOIP1/2"/>
</dbReference>
<dbReference type="GO" id="GO:0005635">
    <property type="term" value="C:nuclear envelope"/>
    <property type="evidence" value="ECO:0007669"/>
    <property type="project" value="UniProtKB-SubCell"/>
</dbReference>
<comment type="similarity">
    <text evidence="2">Belongs to the TOR1AIP family.</text>
</comment>
<keyword evidence="4" id="KW-0812">Transmembrane</keyword>
<feature type="compositionally biased region" description="Polar residues" evidence="10">
    <location>
        <begin position="231"/>
        <end position="246"/>
    </location>
</feature>
<evidence type="ECO:0000256" key="10">
    <source>
        <dbReference type="SAM" id="MobiDB-lite"/>
    </source>
</evidence>
<evidence type="ECO:0000256" key="4">
    <source>
        <dbReference type="ARBA" id="ARBA00022692"/>
    </source>
</evidence>
<evidence type="ECO:0000256" key="1">
    <source>
        <dbReference type="ARBA" id="ARBA00004259"/>
    </source>
</evidence>
<dbReference type="Pfam" id="PF05609">
    <property type="entry name" value="LAP1_C"/>
    <property type="match status" value="1"/>
</dbReference>
<feature type="compositionally biased region" description="Polar residues" evidence="10">
    <location>
        <begin position="34"/>
        <end position="50"/>
    </location>
</feature>
<organism evidence="12">
    <name type="scientific">Callorhinchus milii</name>
    <name type="common">Ghost shark</name>
    <dbReference type="NCBI Taxonomy" id="7868"/>
    <lineage>
        <taxon>Eukaryota</taxon>
        <taxon>Metazoa</taxon>
        <taxon>Chordata</taxon>
        <taxon>Craniata</taxon>
        <taxon>Vertebrata</taxon>
        <taxon>Chondrichthyes</taxon>
        <taxon>Holocephali</taxon>
        <taxon>Chimaeriformes</taxon>
        <taxon>Callorhinchidae</taxon>
        <taxon>Callorhinchus</taxon>
    </lineage>
</organism>
<keyword evidence="5" id="KW-1133">Transmembrane helix</keyword>
<dbReference type="GO" id="GO:0001671">
    <property type="term" value="F:ATPase activator activity"/>
    <property type="evidence" value="ECO:0007669"/>
    <property type="project" value="InterPro"/>
</dbReference>
<feature type="compositionally biased region" description="Polar residues" evidence="10">
    <location>
        <begin position="105"/>
        <end position="128"/>
    </location>
</feature>
<evidence type="ECO:0000256" key="6">
    <source>
        <dbReference type="ARBA" id="ARBA00023136"/>
    </source>
</evidence>
<sequence length="520" mass="56623">MEPPGAGSGEDYGDGSPVESRLVSPPAPSDESKSTGSPGSLSGSEDSQSGVKDHGEGHPDVTPSLFSSDNKNTEDQDTLIDPESSPSAGQDLSERTQETAVVETLPNQNKIPDSPDTIRSSESLTSAGSEEDYNGGSPVRSILVPPPAPSEESKSSQSGSEGLQTDASVKDYSEKQPDFMSTPVLYDNTNIEGEGTSMGPESSSSDASVKDHSERHLDRMTIPALDDITSIEGQGTSMTPEGSPSAENEDQEEHFNIRPSNATYTNKGMYNWMLVVLVPLIAYLVYMSQLENSRHETETSVQTFLRNLEKVERSFQSQPDQLWKRSRIMLQKHVNTTTHSEPSILMFAAALDAEKTLRCLSRSIAGAYASALGSTAVEIDGSGKNLLDSDKVKMELDQRLSSEFNEGKKAAVIHHFQDLPPPSTLLFYKYCDHENAAFKDVSLLITVLLPEERLEPDLSLSALEEKVFDFLVVKFSVSNIPGQYNALDADKLSGLWSRLSHVILPVRPEKEIEKSGCEDE</sequence>
<keyword evidence="8" id="KW-0539">Nucleus</keyword>
<keyword evidence="7" id="KW-0325">Glycoprotein</keyword>
<accession>V9KNL5</accession>
<dbReference type="InterPro" id="IPR046753">
    <property type="entry name" value="TOIP1/2_C"/>
</dbReference>
<evidence type="ECO:0000256" key="9">
    <source>
        <dbReference type="ARBA" id="ARBA00037847"/>
    </source>
</evidence>
<dbReference type="GO" id="GO:0061024">
    <property type="term" value="P:membrane organization"/>
    <property type="evidence" value="ECO:0007669"/>
    <property type="project" value="TreeGrafter"/>
</dbReference>